<reference evidence="3" key="1">
    <citation type="submission" date="2022-03" db="EMBL/GenBank/DDBJ databases">
        <title>A functionally conserved STORR gene fusion in Papaver species that diverged 16.8 million years ago.</title>
        <authorList>
            <person name="Catania T."/>
        </authorList>
    </citation>
    <scope>NUCLEOTIDE SEQUENCE</scope>
    <source>
        <strain evidence="3">S-191538</strain>
    </source>
</reference>
<evidence type="ECO:0000256" key="1">
    <source>
        <dbReference type="SAM" id="MobiDB-lite"/>
    </source>
</evidence>
<comment type="caution">
    <text evidence="3">The sequence shown here is derived from an EMBL/GenBank/DDBJ whole genome shotgun (WGS) entry which is preliminary data.</text>
</comment>
<dbReference type="Proteomes" id="UP001177140">
    <property type="component" value="Unassembled WGS sequence"/>
</dbReference>
<keyword evidence="2" id="KW-1133">Transmembrane helix</keyword>
<evidence type="ECO:0000313" key="4">
    <source>
        <dbReference type="Proteomes" id="UP001177140"/>
    </source>
</evidence>
<feature type="transmembrane region" description="Helical" evidence="2">
    <location>
        <begin position="112"/>
        <end position="133"/>
    </location>
</feature>
<sequence>MTLNLGDETGYSGGNRNSMSPRTKELLRDIALCERNCASSCTVMCGLKRTIIADYMCDSQGLCVCQCSTIFPAPTPPTQTPVDSVGKRNPGTSDGSVPPGMESHHHCVVLRLWAGAEGFGGGVLGYILFWLFCRLRSGKRLFPMRLICGEEIVVSGSNSEGTTTVTEPNPANV</sequence>
<dbReference type="AlphaFoldDB" id="A0AA41SFP8"/>
<accession>A0AA41SFP8</accession>
<name>A0AA41SFP8_PAPNU</name>
<evidence type="ECO:0000256" key="2">
    <source>
        <dbReference type="SAM" id="Phobius"/>
    </source>
</evidence>
<keyword evidence="4" id="KW-1185">Reference proteome</keyword>
<protein>
    <submittedName>
        <fullName evidence="3">Uncharacterized protein</fullName>
    </submittedName>
</protein>
<keyword evidence="2" id="KW-0472">Membrane</keyword>
<gene>
    <name evidence="3" type="ORF">MKW94_020912</name>
</gene>
<feature type="region of interest" description="Disordered" evidence="1">
    <location>
        <begin position="1"/>
        <end position="20"/>
    </location>
</feature>
<dbReference type="EMBL" id="JAJJMA010147294">
    <property type="protein sequence ID" value="MCL7034586.1"/>
    <property type="molecule type" value="Genomic_DNA"/>
</dbReference>
<evidence type="ECO:0000313" key="3">
    <source>
        <dbReference type="EMBL" id="MCL7034586.1"/>
    </source>
</evidence>
<feature type="region of interest" description="Disordered" evidence="1">
    <location>
        <begin position="78"/>
        <end position="98"/>
    </location>
</feature>
<keyword evidence="2" id="KW-0812">Transmembrane</keyword>
<proteinExistence type="predicted"/>
<organism evidence="3 4">
    <name type="scientific">Papaver nudicaule</name>
    <name type="common">Iceland poppy</name>
    <dbReference type="NCBI Taxonomy" id="74823"/>
    <lineage>
        <taxon>Eukaryota</taxon>
        <taxon>Viridiplantae</taxon>
        <taxon>Streptophyta</taxon>
        <taxon>Embryophyta</taxon>
        <taxon>Tracheophyta</taxon>
        <taxon>Spermatophyta</taxon>
        <taxon>Magnoliopsida</taxon>
        <taxon>Ranunculales</taxon>
        <taxon>Papaveraceae</taxon>
        <taxon>Papaveroideae</taxon>
        <taxon>Papaver</taxon>
    </lineage>
</organism>